<evidence type="ECO:0000259" key="6">
    <source>
        <dbReference type="Pfam" id="PF12325"/>
    </source>
</evidence>
<evidence type="ECO:0000313" key="7">
    <source>
        <dbReference type="EMBL" id="KAK3767846.1"/>
    </source>
</evidence>
<feature type="compositionally biased region" description="Polar residues" evidence="5">
    <location>
        <begin position="117"/>
        <end position="126"/>
    </location>
</feature>
<protein>
    <recommendedName>
        <fullName evidence="6">TATA element modulatory factor 1 TATA binding domain-containing protein</fullName>
    </recommendedName>
</protein>
<feature type="compositionally biased region" description="Basic and acidic residues" evidence="5">
    <location>
        <begin position="439"/>
        <end position="451"/>
    </location>
</feature>
<comment type="caution">
    <text evidence="7">The sequence shown here is derived from an EMBL/GenBank/DDBJ whole genome shotgun (WGS) entry which is preliminary data.</text>
</comment>
<dbReference type="Pfam" id="PF12329">
    <property type="entry name" value="TMF_DNA_bd"/>
    <property type="match status" value="1"/>
</dbReference>
<feature type="compositionally biased region" description="Polar residues" evidence="5">
    <location>
        <begin position="385"/>
        <end position="417"/>
    </location>
</feature>
<sequence length="1460" mass="162008">MSWWDTSSISNLATQALKNAQKKIDKVLDIEADQKSGRSKKKKASLQGEDSTSTIKEDTKEEKGSGHDFWSGWMGKSEEDNAASSPSHGSSWHLPWASPSQETQASASDASLSDQSNRTSGRLSHLSSRRKEPPQEAVSSPATNLEEPKQKIDIESNSEEKAQEDQNEEFIAGSAEMVSPPSEEVTVEPVPTRESENVSDCVTESESNQVEKNSTLDVEKSYPEAESLQEDNCDRESKNLDQSELEESEKVVSDSLKSSSEIEEQNKLIDSESVSQELCNQDFLSQSTPEDQNQESAESGWQDADADFIIDEDEDADKTCGISSLSEPLHMQTDHQQPKVDESMSIEETHHLEKTFDSIDVPKEESIDTSHEESHLADDLDSEQTSEQTPGRTSGKTEQDASSDINAPCVSFTTTNNQSESSDSIAASFSQEEETNQNDPDKSAMDADSKATVDVPVHSITAPDLGEESTSVSSDMSVINDPDHRSLEDVEDSKNISQVSEEKSLSQEYVNVGTGCGTSQVISLDGSALSSDDCLQSSYELDLEGVANNSVNDPDLVRDLAGSTGSSDTSRLDSSADTVVVGRIHHDSDPTADSGYSLFGKDSTALSEDQEEAQDKLESPDPDACQDSSSSTHSTYVKSLIQDAMDDLSNKTEDSGSDNHSNSEVKSESSKVDSEIEKSVHSGHESSDDIETNTSSDIEILSAPHSNGEAASGGEVSKFHTPFDLTPLRMAQQGVQLREASDSRSTSSSNSKAEEGERLSPERTDGASWRDDEISHHELASVKEEGPDSPYHPERLLKLAEAVVQQELRGGQKLAEMAEVLQAREAKLISLSKENHSLAEDVSILKCQLKKAEEARDAEAADLDALTQEFTLRIGEAEKKMQTVLKEKDRLKQQLTTAEKELERRSADADVEAMLEEKRQQVEELLLEGEKLSKQQLQSSTIIKKLRAKEKENDATITSQKKKLEDQTAELDHLKVVLNSKEEMEKKQNEAIGQLNTAVQRQEKELAKIRSDLEDAQEKSRGLQVALDNSYKEIAELHKSNATQDSKAQEAALSAETHVREELKAAMERDQMRFKKEREAFIMQADDLRLDMARLEKEHSRREDLLRQEISHLQTRLQEDEARSQELTQSVSSATRPLLRQIENLQATYGAQANAWERVEKSLTDRLAEAQTSLAVAQEKERTSSQQYMELSAKVAALEASNSNLRQEKATLSAKIEGDKSRLEELQDTRNSVVAQLESSKKVLSEELAQLRMDKMHLESQLSVERTRVETEKKKSVALEEQLRLAERPRSRGTPSPSPSMSVSRQESVVGSIHEGYSGNMMNWSFHDESDSGSTVGVSRASVYDSLRQSGAAIAVENMSSQLKLREGEITQLQSEISRLERTRESMARELVNLSNQNEELQDIKLQHEQLQVQFKELNQRYSAILQMYGEKEEQVQELRLDLQDVKEMYKTQIDALMAK</sequence>
<dbReference type="Proteomes" id="UP001283361">
    <property type="component" value="Unassembled WGS sequence"/>
</dbReference>
<feature type="compositionally biased region" description="Basic and acidic residues" evidence="5">
    <location>
        <begin position="232"/>
        <end position="241"/>
    </location>
</feature>
<feature type="compositionally biased region" description="Basic and acidic residues" evidence="5">
    <location>
        <begin position="752"/>
        <end position="772"/>
    </location>
</feature>
<feature type="compositionally biased region" description="Basic and acidic residues" evidence="5">
    <location>
        <begin position="1265"/>
        <end position="1290"/>
    </location>
</feature>
<feature type="compositionally biased region" description="Polar residues" evidence="5">
    <location>
        <begin position="272"/>
        <end position="299"/>
    </location>
</feature>
<evidence type="ECO:0000256" key="1">
    <source>
        <dbReference type="ARBA" id="ARBA00004555"/>
    </source>
</evidence>
<feature type="coiled-coil region" evidence="4">
    <location>
        <begin position="964"/>
        <end position="1026"/>
    </location>
</feature>
<feature type="region of interest" description="Disordered" evidence="5">
    <location>
        <begin position="1263"/>
        <end position="1308"/>
    </location>
</feature>
<feature type="compositionally biased region" description="Basic and acidic residues" evidence="5">
    <location>
        <begin position="481"/>
        <end position="505"/>
    </location>
</feature>
<feature type="region of interest" description="Disordered" evidence="5">
    <location>
        <begin position="29"/>
        <end position="507"/>
    </location>
</feature>
<feature type="compositionally biased region" description="Basic and acidic residues" evidence="5">
    <location>
        <begin position="55"/>
        <end position="66"/>
    </location>
</feature>
<dbReference type="Pfam" id="PF12325">
    <property type="entry name" value="TMF_TATA_bd"/>
    <property type="match status" value="1"/>
</dbReference>
<evidence type="ECO:0000256" key="3">
    <source>
        <dbReference type="ARBA" id="ARBA00023054"/>
    </source>
</evidence>
<feature type="domain" description="TATA element modulatory factor 1 TATA binding" evidence="6">
    <location>
        <begin position="1352"/>
        <end position="1457"/>
    </location>
</feature>
<dbReference type="GO" id="GO:0005794">
    <property type="term" value="C:Golgi apparatus"/>
    <property type="evidence" value="ECO:0007669"/>
    <property type="project" value="UniProtKB-SubCell"/>
</dbReference>
<dbReference type="InterPro" id="IPR022091">
    <property type="entry name" value="TMF_TATA-bd"/>
</dbReference>
<dbReference type="GO" id="GO:0005783">
    <property type="term" value="C:endoplasmic reticulum"/>
    <property type="evidence" value="ECO:0007669"/>
    <property type="project" value="TreeGrafter"/>
</dbReference>
<evidence type="ECO:0000313" key="8">
    <source>
        <dbReference type="Proteomes" id="UP001283361"/>
    </source>
</evidence>
<feature type="coiled-coil region" evidence="4">
    <location>
        <begin position="1160"/>
        <end position="1261"/>
    </location>
</feature>
<feature type="compositionally biased region" description="Low complexity" evidence="5">
    <location>
        <begin position="104"/>
        <end position="116"/>
    </location>
</feature>
<feature type="coiled-coil region" evidence="4">
    <location>
        <begin position="1356"/>
        <end position="1449"/>
    </location>
</feature>
<accession>A0AAE0ZFJ8</accession>
<feature type="compositionally biased region" description="Polar residues" evidence="5">
    <location>
        <begin position="198"/>
        <end position="216"/>
    </location>
</feature>
<proteinExistence type="predicted"/>
<feature type="compositionally biased region" description="Polar residues" evidence="5">
    <location>
        <begin position="468"/>
        <end position="477"/>
    </location>
</feature>
<feature type="compositionally biased region" description="Basic and acidic residues" evidence="5">
    <location>
        <begin position="146"/>
        <end position="164"/>
    </location>
</feature>
<dbReference type="EMBL" id="JAWDGP010004098">
    <property type="protein sequence ID" value="KAK3767846.1"/>
    <property type="molecule type" value="Genomic_DNA"/>
</dbReference>
<reference evidence="7" key="1">
    <citation type="journal article" date="2023" name="G3 (Bethesda)">
        <title>A reference genome for the long-term kleptoplast-retaining sea slug Elysia crispata morphotype clarki.</title>
        <authorList>
            <person name="Eastman K.E."/>
            <person name="Pendleton A.L."/>
            <person name="Shaikh M.A."/>
            <person name="Suttiyut T."/>
            <person name="Ogas R."/>
            <person name="Tomko P."/>
            <person name="Gavelis G."/>
            <person name="Widhalm J.R."/>
            <person name="Wisecaver J.H."/>
        </authorList>
    </citation>
    <scope>NUCLEOTIDE SEQUENCE</scope>
    <source>
        <strain evidence="7">ECLA1</strain>
    </source>
</reference>
<keyword evidence="8" id="KW-1185">Reference proteome</keyword>
<feature type="region of interest" description="Disordered" evidence="5">
    <location>
        <begin position="546"/>
        <end position="721"/>
    </location>
</feature>
<gene>
    <name evidence="7" type="ORF">RRG08_059178</name>
</gene>
<feature type="compositionally biased region" description="Basic and acidic residues" evidence="5">
    <location>
        <begin position="332"/>
        <end position="378"/>
    </location>
</feature>
<name>A0AAE0ZFJ8_9GAST</name>
<evidence type="ECO:0000256" key="2">
    <source>
        <dbReference type="ARBA" id="ARBA00023034"/>
    </source>
</evidence>
<evidence type="ECO:0000256" key="4">
    <source>
        <dbReference type="SAM" id="Coils"/>
    </source>
</evidence>
<keyword evidence="2" id="KW-0333">Golgi apparatus</keyword>
<feature type="coiled-coil region" evidence="4">
    <location>
        <begin position="1060"/>
        <end position="1130"/>
    </location>
</feature>
<dbReference type="InterPro" id="IPR052602">
    <property type="entry name" value="Growth_transcription_reg"/>
</dbReference>
<keyword evidence="3 4" id="KW-0175">Coiled coil</keyword>
<feature type="compositionally biased region" description="Low complexity" evidence="5">
    <location>
        <begin position="178"/>
        <end position="190"/>
    </location>
</feature>
<feature type="compositionally biased region" description="Polar residues" evidence="5">
    <location>
        <begin position="563"/>
        <end position="577"/>
    </location>
</feature>
<feature type="region of interest" description="Disordered" evidence="5">
    <location>
        <begin position="734"/>
        <end position="772"/>
    </location>
</feature>
<feature type="compositionally biased region" description="Low complexity" evidence="5">
    <location>
        <begin position="418"/>
        <end position="430"/>
    </location>
</feature>
<evidence type="ECO:0000256" key="5">
    <source>
        <dbReference type="SAM" id="MobiDB-lite"/>
    </source>
</evidence>
<feature type="compositionally biased region" description="Acidic residues" evidence="5">
    <location>
        <begin position="304"/>
        <end position="316"/>
    </location>
</feature>
<comment type="subcellular location">
    <subcellularLocation>
        <location evidence="1">Golgi apparatus</location>
    </subcellularLocation>
</comment>
<dbReference type="InterPro" id="IPR022092">
    <property type="entry name" value="TMF_DNA-bd"/>
</dbReference>
<dbReference type="PANTHER" id="PTHR46515:SF1">
    <property type="entry name" value="TATA ELEMENT MODULATORY FACTOR"/>
    <property type="match status" value="1"/>
</dbReference>
<feature type="coiled-coil region" evidence="4">
    <location>
        <begin position="835"/>
        <end position="935"/>
    </location>
</feature>
<organism evidence="7 8">
    <name type="scientific">Elysia crispata</name>
    <name type="common">lettuce slug</name>
    <dbReference type="NCBI Taxonomy" id="231223"/>
    <lineage>
        <taxon>Eukaryota</taxon>
        <taxon>Metazoa</taxon>
        <taxon>Spiralia</taxon>
        <taxon>Lophotrochozoa</taxon>
        <taxon>Mollusca</taxon>
        <taxon>Gastropoda</taxon>
        <taxon>Heterobranchia</taxon>
        <taxon>Euthyneura</taxon>
        <taxon>Panpulmonata</taxon>
        <taxon>Sacoglossa</taxon>
        <taxon>Placobranchoidea</taxon>
        <taxon>Plakobranchidae</taxon>
        <taxon>Elysia</taxon>
    </lineage>
</organism>
<dbReference type="PANTHER" id="PTHR46515">
    <property type="entry name" value="TATA ELEMENT MODULATORY FACTOR TMF1"/>
    <property type="match status" value="1"/>
</dbReference>
<feature type="compositionally biased region" description="Basic and acidic residues" evidence="5">
    <location>
        <begin position="661"/>
        <end position="687"/>
    </location>
</feature>